<dbReference type="EMBL" id="QEAM01000062">
    <property type="protein sequence ID" value="TPX48022.1"/>
    <property type="molecule type" value="Genomic_DNA"/>
</dbReference>
<feature type="compositionally biased region" description="Acidic residues" evidence="2">
    <location>
        <begin position="14"/>
        <end position="23"/>
    </location>
</feature>
<dbReference type="GO" id="GO:0035721">
    <property type="term" value="P:intraciliary retrograde transport"/>
    <property type="evidence" value="ECO:0007669"/>
    <property type="project" value="TreeGrafter"/>
</dbReference>
<evidence type="ECO:0000313" key="4">
    <source>
        <dbReference type="Proteomes" id="UP000320475"/>
    </source>
</evidence>
<evidence type="ECO:0000256" key="1">
    <source>
        <dbReference type="ARBA" id="ARBA00022794"/>
    </source>
</evidence>
<feature type="compositionally biased region" description="Pro residues" evidence="2">
    <location>
        <begin position="69"/>
        <end position="81"/>
    </location>
</feature>
<name>A0A507D8V2_9FUNG</name>
<accession>A0A507D8V2</accession>
<dbReference type="GO" id="GO:0005929">
    <property type="term" value="C:cilium"/>
    <property type="evidence" value="ECO:0007669"/>
    <property type="project" value="TreeGrafter"/>
</dbReference>
<evidence type="ECO:0008006" key="5">
    <source>
        <dbReference type="Google" id="ProtNLM"/>
    </source>
</evidence>
<feature type="region of interest" description="Disordered" evidence="2">
    <location>
        <begin position="1"/>
        <end position="113"/>
    </location>
</feature>
<comment type="caution">
    <text evidence="3">The sequence shown here is derived from an EMBL/GenBank/DDBJ whole genome shotgun (WGS) entry which is preliminary data.</text>
</comment>
<sequence>MAAGAQRLTNNEDSIVDIDDTSADEGPPPPPRPADRTTSPSSVRNRVPTQHVSADCTGPAPDGMAMACPKPPAMQPTPPSAPSTGRRVGRRAAVPAGTGDAGSEPHVPSRSGWADRSARVVSASTHAGQSTVVAAAAACVDASSRTRVVGPDDIPDLDDAHDGPADLEFAVAAVPLVRKADRVKTIRDLDLEAAHEMRGLVSAPSVLQGVDLSLLQNLALMPTESLMEADVAWDWDVIFTEIVSAGEELGFSTTETSNSVPDVGAPSTSTLEVGKRAFSRLVT</sequence>
<feature type="compositionally biased region" description="Polar residues" evidence="2">
    <location>
        <begin position="43"/>
        <end position="52"/>
    </location>
</feature>
<reference evidence="3 4" key="1">
    <citation type="journal article" date="2019" name="Sci. Rep.">
        <title>Comparative genomics of chytrid fungi reveal insights into the obligate biotrophic and pathogenic lifestyle of Synchytrium endobioticum.</title>
        <authorList>
            <person name="van de Vossenberg B.T.L.H."/>
            <person name="Warris S."/>
            <person name="Nguyen H.D.T."/>
            <person name="van Gent-Pelzer M.P.E."/>
            <person name="Joly D.L."/>
            <person name="van de Geest H.C."/>
            <person name="Bonants P.J.M."/>
            <person name="Smith D.S."/>
            <person name="Levesque C.A."/>
            <person name="van der Lee T.A.J."/>
        </authorList>
    </citation>
    <scope>NUCLEOTIDE SEQUENCE [LARGE SCALE GENOMIC DNA]</scope>
    <source>
        <strain evidence="3 4">LEV6574</strain>
    </source>
</reference>
<dbReference type="OrthoDB" id="206950at2759"/>
<protein>
    <recommendedName>
        <fullName evidence="5">Intraflagellar transport protein 43</fullName>
    </recommendedName>
</protein>
<dbReference type="PANTHER" id="PTHR33724">
    <property type="entry name" value="INTRAFLAGELLAR TRANSPORT PROTEIN 43 HOMOLOG"/>
    <property type="match status" value="1"/>
</dbReference>
<gene>
    <name evidence="3" type="ORF">SeLEV6574_g02310</name>
</gene>
<dbReference type="GO" id="GO:0030991">
    <property type="term" value="C:intraciliary transport particle A"/>
    <property type="evidence" value="ECO:0007669"/>
    <property type="project" value="InterPro"/>
</dbReference>
<organism evidence="3 4">
    <name type="scientific">Synchytrium endobioticum</name>
    <dbReference type="NCBI Taxonomy" id="286115"/>
    <lineage>
        <taxon>Eukaryota</taxon>
        <taxon>Fungi</taxon>
        <taxon>Fungi incertae sedis</taxon>
        <taxon>Chytridiomycota</taxon>
        <taxon>Chytridiomycota incertae sedis</taxon>
        <taxon>Chytridiomycetes</taxon>
        <taxon>Synchytriales</taxon>
        <taxon>Synchytriaceae</taxon>
        <taxon>Synchytrium</taxon>
    </lineage>
</organism>
<proteinExistence type="predicted"/>
<keyword evidence="1" id="KW-0970">Cilium biogenesis/degradation</keyword>
<evidence type="ECO:0000256" key="2">
    <source>
        <dbReference type="SAM" id="MobiDB-lite"/>
    </source>
</evidence>
<dbReference type="Proteomes" id="UP000320475">
    <property type="component" value="Unassembled WGS sequence"/>
</dbReference>
<evidence type="ECO:0000313" key="3">
    <source>
        <dbReference type="EMBL" id="TPX48022.1"/>
    </source>
</evidence>
<dbReference type="PANTHER" id="PTHR33724:SF1">
    <property type="entry name" value="INTRAFLAGELLAR TRANSPORT PROTEIN 43 HOMOLOG"/>
    <property type="match status" value="1"/>
</dbReference>
<feature type="compositionally biased region" description="Low complexity" evidence="2">
    <location>
        <begin position="82"/>
        <end position="98"/>
    </location>
</feature>
<dbReference type="AlphaFoldDB" id="A0A507D8V2"/>
<dbReference type="Pfam" id="PF15305">
    <property type="entry name" value="IFT43"/>
    <property type="match status" value="1"/>
</dbReference>
<dbReference type="InterPro" id="IPR029302">
    <property type="entry name" value="IFT43"/>
</dbReference>